<dbReference type="Gene3D" id="2.160.20.160">
    <property type="match status" value="2"/>
</dbReference>
<evidence type="ECO:0000259" key="5">
    <source>
        <dbReference type="SMART" id="SM00912"/>
    </source>
</evidence>
<dbReference type="Gene3D" id="2.160.20.10">
    <property type="entry name" value="Single-stranded right-handed beta-helix, Pectin lyase-like"/>
    <property type="match status" value="1"/>
</dbReference>
<proteinExistence type="predicted"/>
<feature type="region of interest" description="Disordered" evidence="4">
    <location>
        <begin position="1092"/>
        <end position="1249"/>
    </location>
</feature>
<dbReference type="PANTHER" id="PTHR12338">
    <property type="entry name" value="AUTOTRANSPORTER"/>
    <property type="match status" value="1"/>
</dbReference>
<dbReference type="GO" id="GO:0005576">
    <property type="term" value="C:extracellular region"/>
    <property type="evidence" value="ECO:0007669"/>
    <property type="project" value="UniProtKB-SubCell"/>
</dbReference>
<keyword evidence="2" id="KW-0964">Secreted</keyword>
<dbReference type="InterPro" id="IPR011049">
    <property type="entry name" value="Serralysin-like_metalloprot_C"/>
</dbReference>
<dbReference type="AlphaFoldDB" id="A0A450U0K8"/>
<keyword evidence="3" id="KW-0732">Signal</keyword>
<dbReference type="InterPro" id="IPR050909">
    <property type="entry name" value="Bact_Autotransporter_VF"/>
</dbReference>
<feature type="domain" description="Filamentous haemagglutinin FhaB/tRNA nuclease CdiA-like TPS" evidence="5">
    <location>
        <begin position="55"/>
        <end position="166"/>
    </location>
</feature>
<evidence type="ECO:0000256" key="3">
    <source>
        <dbReference type="ARBA" id="ARBA00022729"/>
    </source>
</evidence>
<dbReference type="PANTHER" id="PTHR12338:SF8">
    <property type="entry name" value="HEME_HEMOPEXIN-BINDING PROTEIN"/>
    <property type="match status" value="1"/>
</dbReference>
<feature type="compositionally biased region" description="Low complexity" evidence="4">
    <location>
        <begin position="1190"/>
        <end position="1226"/>
    </location>
</feature>
<evidence type="ECO:0000256" key="1">
    <source>
        <dbReference type="ARBA" id="ARBA00004613"/>
    </source>
</evidence>
<organism evidence="6">
    <name type="scientific">Candidatus Kentrum sp. FW</name>
    <dbReference type="NCBI Taxonomy" id="2126338"/>
    <lineage>
        <taxon>Bacteria</taxon>
        <taxon>Pseudomonadati</taxon>
        <taxon>Pseudomonadota</taxon>
        <taxon>Gammaproteobacteria</taxon>
        <taxon>Candidatus Kentrum</taxon>
    </lineage>
</organism>
<evidence type="ECO:0000313" key="6">
    <source>
        <dbReference type="EMBL" id="VFJ75834.1"/>
    </source>
</evidence>
<dbReference type="SMART" id="SM00912">
    <property type="entry name" value="Haemagg_act"/>
    <property type="match status" value="1"/>
</dbReference>
<evidence type="ECO:0000256" key="4">
    <source>
        <dbReference type="SAM" id="MobiDB-lite"/>
    </source>
</evidence>
<evidence type="ECO:0000256" key="2">
    <source>
        <dbReference type="ARBA" id="ARBA00022525"/>
    </source>
</evidence>
<dbReference type="Pfam" id="PF05860">
    <property type="entry name" value="TPS"/>
    <property type="match status" value="1"/>
</dbReference>
<protein>
    <submittedName>
        <fullName evidence="6">Filamentous hemagglutinin family N-terminal domain-containing protein</fullName>
    </submittedName>
</protein>
<reference evidence="6" key="1">
    <citation type="submission" date="2019-02" db="EMBL/GenBank/DDBJ databases">
        <authorList>
            <person name="Gruber-Vodicka R. H."/>
            <person name="Seah K. B. B."/>
        </authorList>
    </citation>
    <scope>NUCLEOTIDE SEQUENCE</scope>
    <source>
        <strain evidence="6">BECK_BZ131</strain>
    </source>
</reference>
<feature type="region of interest" description="Disordered" evidence="4">
    <location>
        <begin position="1"/>
        <end position="29"/>
    </location>
</feature>
<feature type="compositionally biased region" description="Basic and acidic residues" evidence="4">
    <location>
        <begin position="1227"/>
        <end position="1249"/>
    </location>
</feature>
<gene>
    <name evidence="6" type="ORF">BECKFW1821C_GA0114237_10906</name>
</gene>
<dbReference type="InterPro" id="IPR012334">
    <property type="entry name" value="Pectin_lyas_fold"/>
</dbReference>
<dbReference type="SUPFAM" id="SSF51126">
    <property type="entry name" value="Pectin lyase-like"/>
    <property type="match status" value="1"/>
</dbReference>
<sequence length="1249" mass="120548">MKNPTSNVHVGTSHDERQAKMQPPKMQPSFQLRPLTRAISRILLPASMVFGASAVLAAPQNGQIQEGTGSITHGPQTTINQQSNSIVINWDSFNIDANELVTFIQPSASAAALNRILDQDPSHIFGSIEANGRVFLMNTNGVIFGKGSRVHVGSLAATGFDISNQDFIKGNIKGNYNFKAPPNSKEGGAIINYGTLEAATGGNIALAGGTVRNEGVIVAKYGLVSLLSGGRPILDFEGDGLLNFATTLDGDVTQKPDNIINPDTGEKIPNDDAIANTGKITADGGQILLHGRTARDVFTNVINNTGVIRAAGIENNSGHIRLIGGHIRLIGMGGTTVNSGTLTATGKMGRGLIQVLGDEVELASGAKLDASHSTGGGIILVGGSPYGQDSELPHATNTRVAENVVIRADATDTGEGGGIVVWANNTLQMYIDKEAGGKLSARGGPNGGDGGIIEVSGGNLDIKSGWGSSVDVGAPQGKGGKFLIDPTNITIQDTTASDGSLTNPTVDMTTILTTDITTFLGSNAILEIQTSPSDTGSITVANGFAIPAGKTLTLNAGGDLSISGALSGAGIFIGKFGQNNSGATLTINTAVTANGATPTFTGGTGNDTFTIGASAAQTGTLDGGAGNDTFNMGAKLTGNIVGGTGTDTLVGIGSGNTFAITGTSGVGTATEIVSAGFTGIENLTGNSGVDTFTIGVAHAGDLKGGGGGDDTFTMNAKLTGTIDGGVGTNTLVGIASGNTFVITGASGAGTATEIVSGGFTNIAHLTGNSGVDTFTINVANHVGNLDGAGGDDTFNINAKMAASSITGGAGTDTLVGISTGTTFTVTGTSGNGTAPELVQIGGFTGIENLTGNSGNDTFTLSAAHTGNLDGGGGDDTFNMNNVLTGTVVGGSGSDTLIGRAASNAFVVTAPDAGTVEVVSGGFTQIENLTGGALEDTFTVRSTLSGNVDGAVNNTTDTLTIYEPGGSVAGTVINVRLPIIRIIASSSGEQPFLNTTHEVISAIIPPMEPPPLPDMSGGVSVASVGVGGIGVGGIGVGGVGVSGVGAAGVGGVGVGGVGTTGVGATGVGGVGVGGVGTTGVGATGVGGVGSSGVGSSGVGSSGVGSSGVGSSGVGSSGVGSSGVGSSGVGSSGVGSSGVGSSGVGSSGVGSSGVGSSGVGSTGVGSSGVGSSGVGSSGVGATGVGGAGGVGASKAGGTKGVGASKAGGTKGVGADKAGTDSGTGTSGVDAKDGGKKKGKSNKEGSKGVKVE</sequence>
<feature type="compositionally biased region" description="Polar residues" evidence="4">
    <location>
        <begin position="1"/>
        <end position="10"/>
    </location>
</feature>
<dbReference type="NCBIfam" id="TIGR01901">
    <property type="entry name" value="adhes_NPXG"/>
    <property type="match status" value="1"/>
</dbReference>
<dbReference type="InterPro" id="IPR008638">
    <property type="entry name" value="FhaB/CdiA-like_TPS"/>
</dbReference>
<feature type="compositionally biased region" description="Gly residues" evidence="4">
    <location>
        <begin position="1092"/>
        <end position="1189"/>
    </location>
</feature>
<accession>A0A450U0K8</accession>
<dbReference type="SUPFAM" id="SSF51120">
    <property type="entry name" value="beta-Roll"/>
    <property type="match status" value="1"/>
</dbReference>
<dbReference type="InterPro" id="IPR011050">
    <property type="entry name" value="Pectin_lyase_fold/virulence"/>
</dbReference>
<comment type="subcellular location">
    <subcellularLocation>
        <location evidence="1">Secreted</location>
    </subcellularLocation>
</comment>
<dbReference type="EMBL" id="CAADFE010000090">
    <property type="protein sequence ID" value="VFJ75834.1"/>
    <property type="molecule type" value="Genomic_DNA"/>
</dbReference>
<name>A0A450U0K8_9GAMM</name>
<dbReference type="PRINTS" id="PR00313">
    <property type="entry name" value="CABNDNGRPT"/>
</dbReference>